<dbReference type="SUPFAM" id="SSF46785">
    <property type="entry name" value="Winged helix' DNA-binding domain"/>
    <property type="match status" value="1"/>
</dbReference>
<dbReference type="PANTHER" id="PTHR44846:SF17">
    <property type="entry name" value="GNTR-FAMILY TRANSCRIPTIONAL REGULATOR"/>
    <property type="match status" value="1"/>
</dbReference>
<evidence type="ECO:0000256" key="2">
    <source>
        <dbReference type="ARBA" id="ARBA00023125"/>
    </source>
</evidence>
<comment type="caution">
    <text evidence="5">The sequence shown here is derived from an EMBL/GenBank/DDBJ whole genome shotgun (WGS) entry which is preliminary data.</text>
</comment>
<dbReference type="EMBL" id="JBHEZY010000024">
    <property type="protein sequence ID" value="MFC1436045.1"/>
    <property type="molecule type" value="Genomic_DNA"/>
</dbReference>
<keyword evidence="3" id="KW-0804">Transcription</keyword>
<sequence>MAARYEEIARDLRERITSGSYAPDTAMPRMRDVAAEYGVSDITVRKAYELLTREGLLEGRGRSGVFVKAHPDQVRLVVRNRQIERDELGYYSGPEVQHWRPIPYPDGENTRVTTAPAPADVAELLGVETGELLTVRRRMVGDPSRPEYRQLADSWIAAWVMEELPTLASGTGLGGMYDRIEEWAGRALTWREEVSARMPAPEEADALLMASTGVPILRAVRITFLSERGRKEPRVVEVQDIRMSAALFAVGYPVSRSGSAKWPVASATQDYYAPPAGNGVGNS</sequence>
<evidence type="ECO:0000313" key="5">
    <source>
        <dbReference type="EMBL" id="MFC1436045.1"/>
    </source>
</evidence>
<dbReference type="InterPro" id="IPR000524">
    <property type="entry name" value="Tscrpt_reg_HTH_GntR"/>
</dbReference>
<evidence type="ECO:0000313" key="6">
    <source>
        <dbReference type="Proteomes" id="UP001592530"/>
    </source>
</evidence>
<name>A0ABV6XCQ4_9ACTN</name>
<dbReference type="Gene3D" id="1.10.10.10">
    <property type="entry name" value="Winged helix-like DNA-binding domain superfamily/Winged helix DNA-binding domain"/>
    <property type="match status" value="1"/>
</dbReference>
<protein>
    <submittedName>
        <fullName evidence="5">GntR family transcriptional regulator</fullName>
    </submittedName>
</protein>
<reference evidence="5 6" key="1">
    <citation type="submission" date="2024-09" db="EMBL/GenBank/DDBJ databases">
        <authorList>
            <person name="Lee S.D."/>
        </authorList>
    </citation>
    <scope>NUCLEOTIDE SEQUENCE [LARGE SCALE GENOMIC DNA]</scope>
    <source>
        <strain evidence="5 6">N1-3</strain>
    </source>
</reference>
<dbReference type="PANTHER" id="PTHR44846">
    <property type="entry name" value="MANNOSYL-D-GLYCERATE TRANSPORT/METABOLISM SYSTEM REPRESSOR MNGR-RELATED"/>
    <property type="match status" value="1"/>
</dbReference>
<dbReference type="CDD" id="cd07377">
    <property type="entry name" value="WHTH_GntR"/>
    <property type="match status" value="1"/>
</dbReference>
<dbReference type="InterPro" id="IPR011663">
    <property type="entry name" value="UTRA"/>
</dbReference>
<dbReference type="RefSeq" id="WP_380559475.1">
    <property type="nucleotide sequence ID" value="NZ_JBHEZY010000024.1"/>
</dbReference>
<dbReference type="SMART" id="SM00345">
    <property type="entry name" value="HTH_GNTR"/>
    <property type="match status" value="1"/>
</dbReference>
<dbReference type="InterPro" id="IPR028978">
    <property type="entry name" value="Chorismate_lyase_/UTRA_dom_sf"/>
</dbReference>
<dbReference type="Pfam" id="PF07702">
    <property type="entry name" value="UTRA"/>
    <property type="match status" value="1"/>
</dbReference>
<accession>A0ABV6XCQ4</accession>
<evidence type="ECO:0000256" key="1">
    <source>
        <dbReference type="ARBA" id="ARBA00023015"/>
    </source>
</evidence>
<dbReference type="InterPro" id="IPR050679">
    <property type="entry name" value="Bact_HTH_transcr_reg"/>
</dbReference>
<dbReference type="Gene3D" id="3.40.1410.10">
    <property type="entry name" value="Chorismate lyase-like"/>
    <property type="match status" value="1"/>
</dbReference>
<feature type="domain" description="HTH gntR-type" evidence="4">
    <location>
        <begin position="2"/>
        <end position="70"/>
    </location>
</feature>
<dbReference type="SUPFAM" id="SSF64288">
    <property type="entry name" value="Chorismate lyase-like"/>
    <property type="match status" value="1"/>
</dbReference>
<proteinExistence type="predicted"/>
<evidence type="ECO:0000256" key="3">
    <source>
        <dbReference type="ARBA" id="ARBA00023163"/>
    </source>
</evidence>
<evidence type="ECO:0000259" key="4">
    <source>
        <dbReference type="PROSITE" id="PS50949"/>
    </source>
</evidence>
<dbReference type="Proteomes" id="UP001592530">
    <property type="component" value="Unassembled WGS sequence"/>
</dbReference>
<dbReference type="InterPro" id="IPR036388">
    <property type="entry name" value="WH-like_DNA-bd_sf"/>
</dbReference>
<dbReference type="Pfam" id="PF00392">
    <property type="entry name" value="GntR"/>
    <property type="match status" value="1"/>
</dbReference>
<dbReference type="SMART" id="SM00866">
    <property type="entry name" value="UTRA"/>
    <property type="match status" value="1"/>
</dbReference>
<dbReference type="InterPro" id="IPR036390">
    <property type="entry name" value="WH_DNA-bd_sf"/>
</dbReference>
<keyword evidence="2" id="KW-0238">DNA-binding</keyword>
<dbReference type="PROSITE" id="PS50949">
    <property type="entry name" value="HTH_GNTR"/>
    <property type="match status" value="1"/>
</dbReference>
<keyword evidence="1" id="KW-0805">Transcription regulation</keyword>
<gene>
    <name evidence="5" type="ORF">ACEZDB_35970</name>
</gene>
<organism evidence="5 6">
    <name type="scientific">Streptacidiphilus alkalitolerans</name>
    <dbReference type="NCBI Taxonomy" id="3342712"/>
    <lineage>
        <taxon>Bacteria</taxon>
        <taxon>Bacillati</taxon>
        <taxon>Actinomycetota</taxon>
        <taxon>Actinomycetes</taxon>
        <taxon>Kitasatosporales</taxon>
        <taxon>Streptomycetaceae</taxon>
        <taxon>Streptacidiphilus</taxon>
    </lineage>
</organism>